<proteinExistence type="predicted"/>
<keyword evidence="2" id="KW-1185">Reference proteome</keyword>
<comment type="caution">
    <text evidence="1">The sequence shown here is derived from an EMBL/GenBank/DDBJ whole genome shotgun (WGS) entry which is preliminary data.</text>
</comment>
<accession>A0ABP1PMD4</accession>
<evidence type="ECO:0000313" key="2">
    <source>
        <dbReference type="Proteomes" id="UP001642540"/>
    </source>
</evidence>
<evidence type="ECO:0000313" key="1">
    <source>
        <dbReference type="EMBL" id="CAL8070923.1"/>
    </source>
</evidence>
<protein>
    <submittedName>
        <fullName evidence="1">Uncharacterized protein</fullName>
    </submittedName>
</protein>
<reference evidence="1 2" key="1">
    <citation type="submission" date="2024-08" db="EMBL/GenBank/DDBJ databases">
        <authorList>
            <person name="Cucini C."/>
            <person name="Frati F."/>
        </authorList>
    </citation>
    <scope>NUCLEOTIDE SEQUENCE [LARGE SCALE GENOMIC DNA]</scope>
</reference>
<name>A0ABP1PMD4_9HEXA</name>
<dbReference type="EMBL" id="CAXLJM020000004">
    <property type="protein sequence ID" value="CAL8070923.1"/>
    <property type="molecule type" value="Genomic_DNA"/>
</dbReference>
<sequence>MFQNEGQENKSLFDNPVLGTVKNWNEYELEQWQKWDYDDGFMLPKSIKKPYRQKRAGMPYGLSILEDPNIGIEFMELI</sequence>
<organism evidence="1 2">
    <name type="scientific">Orchesella dallaii</name>
    <dbReference type="NCBI Taxonomy" id="48710"/>
    <lineage>
        <taxon>Eukaryota</taxon>
        <taxon>Metazoa</taxon>
        <taxon>Ecdysozoa</taxon>
        <taxon>Arthropoda</taxon>
        <taxon>Hexapoda</taxon>
        <taxon>Collembola</taxon>
        <taxon>Entomobryomorpha</taxon>
        <taxon>Entomobryoidea</taxon>
        <taxon>Orchesellidae</taxon>
        <taxon>Orchesellinae</taxon>
        <taxon>Orchesella</taxon>
    </lineage>
</organism>
<dbReference type="Proteomes" id="UP001642540">
    <property type="component" value="Unassembled WGS sequence"/>
</dbReference>
<gene>
    <name evidence="1" type="ORF">ODALV1_LOCUS1482</name>
</gene>